<evidence type="ECO:0000313" key="4">
    <source>
        <dbReference type="EMBL" id="ACO64185.1"/>
    </source>
</evidence>
<dbReference type="Proteomes" id="UP000002009">
    <property type="component" value="Chromosome 6"/>
</dbReference>
<dbReference type="Pfam" id="PF00022">
    <property type="entry name" value="Actin"/>
    <property type="match status" value="1"/>
</dbReference>
<evidence type="ECO:0000256" key="2">
    <source>
        <dbReference type="ARBA" id="ARBA00005665"/>
    </source>
</evidence>
<keyword evidence="3" id="KW-0963">Cytoplasm</keyword>
<dbReference type="EMBL" id="CP001327">
    <property type="protein sequence ID" value="ACO64185.1"/>
    <property type="molecule type" value="Genomic_DNA"/>
</dbReference>
<dbReference type="SUPFAM" id="SSF53067">
    <property type="entry name" value="Actin-like ATPase domain"/>
    <property type="match status" value="2"/>
</dbReference>
<dbReference type="SMART" id="SM00268">
    <property type="entry name" value="ACTIN"/>
    <property type="match status" value="1"/>
</dbReference>
<dbReference type="AlphaFoldDB" id="C1E8N7"/>
<dbReference type="InterPro" id="IPR043129">
    <property type="entry name" value="ATPase_NBD"/>
</dbReference>
<dbReference type="STRING" id="296587.C1E8N7"/>
<dbReference type="eggNOG" id="KOG0676">
    <property type="taxonomic scope" value="Eukaryota"/>
</dbReference>
<evidence type="ECO:0000256" key="1">
    <source>
        <dbReference type="ARBA" id="ARBA00004496"/>
    </source>
</evidence>
<comment type="similarity">
    <text evidence="2">Belongs to the actin family. ARP6 subfamily.</text>
</comment>
<dbReference type="KEGG" id="mis:MICPUN_96445"/>
<protein>
    <submittedName>
        <fullName evidence="4">Actin superfamily</fullName>
    </submittedName>
</protein>
<dbReference type="Gene3D" id="3.30.420.40">
    <property type="match status" value="2"/>
</dbReference>
<dbReference type="Gene3D" id="3.90.640.10">
    <property type="entry name" value="Actin, Chain A, domain 4"/>
    <property type="match status" value="1"/>
</dbReference>
<proteinExistence type="inferred from homology"/>
<comment type="subcellular location">
    <subcellularLocation>
        <location evidence="1">Cytoplasm</location>
    </subcellularLocation>
</comment>
<keyword evidence="5" id="KW-1185">Reference proteome</keyword>
<gene>
    <name evidence="4" type="ORF">MICPUN_96445</name>
</gene>
<dbReference type="Gene3D" id="2.30.36.70">
    <property type="entry name" value="Actin, Chain A, domain 2"/>
    <property type="match status" value="1"/>
</dbReference>
<dbReference type="OMA" id="FFEEYEC"/>
<dbReference type="GO" id="GO:0005737">
    <property type="term" value="C:cytoplasm"/>
    <property type="evidence" value="ECO:0007669"/>
    <property type="project" value="UniProtKB-SubCell"/>
</dbReference>
<sequence length="405" mass="44604">MTGTRKDIVVVDLGGSTIKVGFAGDADPSRCASPAASLPPDRCVVPNCVAKPKGEKRSYIADEINQVKDISSLNLRRPVDRGYVVNWDLQRDILDHVFKKVLKINPRNCHLVITEAPFNLPALAAEQDECIFEKFGFKSALICPPSLLALTYHLAKRPRSDPCVSARCGVVVDAGFSFVHATPVFDGRVLRNGIRRVNLGGKALTNYLKEMVSYRQWNMMDEYVLMDDVKEKLCYVAGCAVDELKRAKVRGASNEVNREYVLPDGVHCLGMGNERFMVPEALFHPADIGLNQAGVAEVVTQAVRSVATDLRAMMYANVIVAGGCAAFPGFKERFEAELRPLVPTDEALTVEVSTSPTLDAWRGGSVVGAGEDFERLAVTREAWKKDASEFRRRYEEHAGVVKGRM</sequence>
<reference evidence="4 5" key="1">
    <citation type="journal article" date="2009" name="Science">
        <title>Green evolution and dynamic adaptations revealed by genomes of the marine picoeukaryotes Micromonas.</title>
        <authorList>
            <person name="Worden A.Z."/>
            <person name="Lee J.H."/>
            <person name="Mock T."/>
            <person name="Rouze P."/>
            <person name="Simmons M.P."/>
            <person name="Aerts A.L."/>
            <person name="Allen A.E."/>
            <person name="Cuvelier M.L."/>
            <person name="Derelle E."/>
            <person name="Everett M.V."/>
            <person name="Foulon E."/>
            <person name="Grimwood J."/>
            <person name="Gundlach H."/>
            <person name="Henrissat B."/>
            <person name="Napoli C."/>
            <person name="McDonald S.M."/>
            <person name="Parker M.S."/>
            <person name="Rombauts S."/>
            <person name="Salamov A."/>
            <person name="Von Dassow P."/>
            <person name="Badger J.H."/>
            <person name="Coutinho P.M."/>
            <person name="Demir E."/>
            <person name="Dubchak I."/>
            <person name="Gentemann C."/>
            <person name="Eikrem W."/>
            <person name="Gready J.E."/>
            <person name="John U."/>
            <person name="Lanier W."/>
            <person name="Lindquist E.A."/>
            <person name="Lucas S."/>
            <person name="Mayer K.F."/>
            <person name="Moreau H."/>
            <person name="Not F."/>
            <person name="Otillar R."/>
            <person name="Panaud O."/>
            <person name="Pangilinan J."/>
            <person name="Paulsen I."/>
            <person name="Piegu B."/>
            <person name="Poliakov A."/>
            <person name="Robbens S."/>
            <person name="Schmutz J."/>
            <person name="Toulza E."/>
            <person name="Wyss T."/>
            <person name="Zelensky A."/>
            <person name="Zhou K."/>
            <person name="Armbrust E.V."/>
            <person name="Bhattacharya D."/>
            <person name="Goodenough U.W."/>
            <person name="Van de Peer Y."/>
            <person name="Grigoriev I.V."/>
        </authorList>
    </citation>
    <scope>NUCLEOTIDE SEQUENCE [LARGE SCALE GENOMIC DNA]</scope>
    <source>
        <strain evidence="5">RCC299 / NOUM17</strain>
    </source>
</reference>
<dbReference type="PANTHER" id="PTHR11937">
    <property type="entry name" value="ACTIN"/>
    <property type="match status" value="1"/>
</dbReference>
<dbReference type="InParanoid" id="C1E8N7"/>
<dbReference type="InterPro" id="IPR004000">
    <property type="entry name" value="Actin"/>
</dbReference>
<evidence type="ECO:0000313" key="5">
    <source>
        <dbReference type="Proteomes" id="UP000002009"/>
    </source>
</evidence>
<dbReference type="FunCoup" id="C1E8N7">
    <property type="interactions" value="1334"/>
</dbReference>
<evidence type="ECO:0000256" key="3">
    <source>
        <dbReference type="ARBA" id="ARBA00022490"/>
    </source>
</evidence>
<dbReference type="FunFam" id="3.90.640.10:FF:000014">
    <property type="entry name" value="Putative actin-related protein 6"/>
    <property type="match status" value="1"/>
</dbReference>
<organism evidence="4 5">
    <name type="scientific">Micromonas commoda (strain RCC299 / NOUM17 / CCMP2709)</name>
    <name type="common">Picoplanktonic green alga</name>
    <dbReference type="NCBI Taxonomy" id="296587"/>
    <lineage>
        <taxon>Eukaryota</taxon>
        <taxon>Viridiplantae</taxon>
        <taxon>Chlorophyta</taxon>
        <taxon>Mamiellophyceae</taxon>
        <taxon>Mamiellales</taxon>
        <taxon>Mamiellaceae</taxon>
        <taxon>Micromonas</taxon>
    </lineage>
</organism>
<name>C1E8N7_MICCC</name>
<dbReference type="CDD" id="cd10210">
    <property type="entry name" value="ASKHA_NBD_Arp6"/>
    <property type="match status" value="1"/>
</dbReference>
<dbReference type="OrthoDB" id="6220758at2759"/>
<dbReference type="GO" id="GO:0005634">
    <property type="term" value="C:nucleus"/>
    <property type="evidence" value="ECO:0007669"/>
    <property type="project" value="UniProtKB-ARBA"/>
</dbReference>
<accession>C1E8N7</accession>
<dbReference type="RefSeq" id="XP_002502927.1">
    <property type="nucleotide sequence ID" value="XM_002502881.1"/>
</dbReference>
<dbReference type="GeneID" id="8244573"/>